<gene>
    <name evidence="1" type="ORF">VP01_3629g2</name>
</gene>
<accession>A0A0L6UWP3</accession>
<dbReference type="VEuPathDB" id="FungiDB:VP01_3629g2"/>
<reference evidence="1 2" key="1">
    <citation type="submission" date="2015-08" db="EMBL/GenBank/DDBJ databases">
        <title>Next Generation Sequencing and Analysis of the Genome of Puccinia sorghi L Schw, the Causal Agent of Maize Common Rust.</title>
        <authorList>
            <person name="Rochi L."/>
            <person name="Burguener G."/>
            <person name="Darino M."/>
            <person name="Turjanski A."/>
            <person name="Kreff E."/>
            <person name="Dieguez M.J."/>
            <person name="Sacco F."/>
        </authorList>
    </citation>
    <scope>NUCLEOTIDE SEQUENCE [LARGE SCALE GENOMIC DNA]</scope>
    <source>
        <strain evidence="1 2">RO10H11247</strain>
    </source>
</reference>
<evidence type="ECO:0000313" key="1">
    <source>
        <dbReference type="EMBL" id="KNZ52285.1"/>
    </source>
</evidence>
<dbReference type="AlphaFoldDB" id="A0A0L6UWP3"/>
<proteinExistence type="predicted"/>
<evidence type="ECO:0000313" key="2">
    <source>
        <dbReference type="Proteomes" id="UP000037035"/>
    </source>
</evidence>
<organism evidence="1 2">
    <name type="scientific">Puccinia sorghi</name>
    <dbReference type="NCBI Taxonomy" id="27349"/>
    <lineage>
        <taxon>Eukaryota</taxon>
        <taxon>Fungi</taxon>
        <taxon>Dikarya</taxon>
        <taxon>Basidiomycota</taxon>
        <taxon>Pucciniomycotina</taxon>
        <taxon>Pucciniomycetes</taxon>
        <taxon>Pucciniales</taxon>
        <taxon>Pucciniaceae</taxon>
        <taxon>Puccinia</taxon>
    </lineage>
</organism>
<sequence length="152" mass="18026">MPIQTRTVLNKLNKFMSHLNVCHSALLRHMKKRKIQTEFELQPLLINWIHEVLFDVNQNKLPLLGDFVLEDGKSIYSFSPADFNLIQRFLIRLIISPNSHRRNFQGALSVFGYWLKNMAGDLYNQLFKNDEDYWDVLTEIIDPVSFRQYKIP</sequence>
<dbReference type="Proteomes" id="UP000037035">
    <property type="component" value="Unassembled WGS sequence"/>
</dbReference>
<name>A0A0L6UWP3_9BASI</name>
<comment type="caution">
    <text evidence="1">The sequence shown here is derived from an EMBL/GenBank/DDBJ whole genome shotgun (WGS) entry which is preliminary data.</text>
</comment>
<protein>
    <submittedName>
        <fullName evidence="1">Uncharacterized protein</fullName>
    </submittedName>
</protein>
<dbReference type="EMBL" id="LAVV01008645">
    <property type="protein sequence ID" value="KNZ52285.1"/>
    <property type="molecule type" value="Genomic_DNA"/>
</dbReference>
<dbReference type="OrthoDB" id="10621270at2759"/>
<keyword evidence="2" id="KW-1185">Reference proteome</keyword>